<gene>
    <name evidence="1" type="ORF">CCMP2556_LOCUS17219</name>
</gene>
<comment type="caution">
    <text evidence="1">The sequence shown here is derived from an EMBL/GenBank/DDBJ whole genome shotgun (WGS) entry which is preliminary data.</text>
</comment>
<proteinExistence type="predicted"/>
<dbReference type="EMBL" id="CAXAMN010009446">
    <property type="protein sequence ID" value="CAK9028739.1"/>
    <property type="molecule type" value="Genomic_DNA"/>
</dbReference>
<protein>
    <recommendedName>
        <fullName evidence="3">NADH dehydrogenase [ubiquinone] 1 beta subcomplex subunit 7</fullName>
    </recommendedName>
</protein>
<accession>A0ABP0KPC7</accession>
<name>A0ABP0KPC7_9DINO</name>
<evidence type="ECO:0000313" key="1">
    <source>
        <dbReference type="EMBL" id="CAK9028739.1"/>
    </source>
</evidence>
<evidence type="ECO:0000313" key="2">
    <source>
        <dbReference type="Proteomes" id="UP001642484"/>
    </source>
</evidence>
<organism evidence="1 2">
    <name type="scientific">Durusdinium trenchii</name>
    <dbReference type="NCBI Taxonomy" id="1381693"/>
    <lineage>
        <taxon>Eukaryota</taxon>
        <taxon>Sar</taxon>
        <taxon>Alveolata</taxon>
        <taxon>Dinophyceae</taxon>
        <taxon>Suessiales</taxon>
        <taxon>Symbiodiniaceae</taxon>
        <taxon>Durusdinium</taxon>
    </lineage>
</organism>
<sequence length="266" mass="30516">MNYENTSCRATGPRTICFEPWEPSGHHQDCRSKSTCMEGSSLFGSCVDSSQRLPSTRMGNQHGTVRCEGPSAKTHPTAFPEYTKQVPLTPKMDQDQGFKKYDGPAGPFAAEFDLANQLNIFPLTEEQYKEHFASAKPIHVPEKPQYSSNWERAVAYHHGLYMPEKCTTPKSADDIRLAVADFSAKVHQDAPKDACKYLQIEEFRCLNAHQFHNQPEVAAKKCMKWWDEIQKCQWDQAKFNAGTTYIEGPQMRRRRPYIFYPDFKYA</sequence>
<reference evidence="1 2" key="1">
    <citation type="submission" date="2024-02" db="EMBL/GenBank/DDBJ databases">
        <authorList>
            <person name="Chen Y."/>
            <person name="Shah S."/>
            <person name="Dougan E. K."/>
            <person name="Thang M."/>
            <person name="Chan C."/>
        </authorList>
    </citation>
    <scope>NUCLEOTIDE SEQUENCE [LARGE SCALE GENOMIC DNA]</scope>
</reference>
<keyword evidence="2" id="KW-1185">Reference proteome</keyword>
<evidence type="ECO:0008006" key="3">
    <source>
        <dbReference type="Google" id="ProtNLM"/>
    </source>
</evidence>
<dbReference type="Proteomes" id="UP001642484">
    <property type="component" value="Unassembled WGS sequence"/>
</dbReference>